<dbReference type="RefSeq" id="WP_030223726.1">
    <property type="nucleotide sequence ID" value="NZ_JAVRFB010000001.1"/>
</dbReference>
<evidence type="ECO:0000256" key="1">
    <source>
        <dbReference type="SAM" id="MobiDB-lite"/>
    </source>
</evidence>
<name>A0ABU2Q7N8_9ACTN</name>
<evidence type="ECO:0000313" key="3">
    <source>
        <dbReference type="EMBL" id="MDT0400374.1"/>
    </source>
</evidence>
<evidence type="ECO:0000313" key="4">
    <source>
        <dbReference type="Proteomes" id="UP001180503"/>
    </source>
</evidence>
<sequence>MKARQRAAGLTLGLSSTLALALVGASPASASATWTLEAEGQRICVEAGYGWPNTYAFAPVSGTWSAPVRTGVRHLPPGSTSQGGSTIAPGTNERDPVDHGLVVNGWLQLSIAAAPVGEYTAEIWATDGTETQTDALLIVFKDGCY</sequence>
<accession>A0ABU2Q7N8</accession>
<feature type="compositionally biased region" description="Polar residues" evidence="1">
    <location>
        <begin position="78"/>
        <end position="89"/>
    </location>
</feature>
<gene>
    <name evidence="3" type="ORF">RM528_00740</name>
</gene>
<evidence type="ECO:0000256" key="2">
    <source>
        <dbReference type="SAM" id="SignalP"/>
    </source>
</evidence>
<feature type="region of interest" description="Disordered" evidence="1">
    <location>
        <begin position="75"/>
        <end position="94"/>
    </location>
</feature>
<organism evidence="3 4">
    <name type="scientific">Streptomyces edwardsiae</name>
    <dbReference type="NCBI Taxonomy" id="3075527"/>
    <lineage>
        <taxon>Bacteria</taxon>
        <taxon>Bacillati</taxon>
        <taxon>Actinomycetota</taxon>
        <taxon>Actinomycetes</taxon>
        <taxon>Kitasatosporales</taxon>
        <taxon>Streptomycetaceae</taxon>
        <taxon>Streptomyces</taxon>
    </lineage>
</organism>
<comment type="caution">
    <text evidence="3">The sequence shown here is derived from an EMBL/GenBank/DDBJ whole genome shotgun (WGS) entry which is preliminary data.</text>
</comment>
<proteinExistence type="predicted"/>
<dbReference type="InterPro" id="IPR046023">
    <property type="entry name" value="DUF5980"/>
</dbReference>
<dbReference type="Pfam" id="PF19410">
    <property type="entry name" value="DUF5980"/>
    <property type="match status" value="1"/>
</dbReference>
<dbReference type="EMBL" id="JAVRFB010000001">
    <property type="protein sequence ID" value="MDT0400374.1"/>
    <property type="molecule type" value="Genomic_DNA"/>
</dbReference>
<feature type="chain" id="PRO_5045567381" evidence="2">
    <location>
        <begin position="22"/>
        <end position="145"/>
    </location>
</feature>
<dbReference type="Proteomes" id="UP001180503">
    <property type="component" value="Unassembled WGS sequence"/>
</dbReference>
<feature type="signal peptide" evidence="2">
    <location>
        <begin position="1"/>
        <end position="21"/>
    </location>
</feature>
<protein>
    <submittedName>
        <fullName evidence="3">DUF5980 family protein</fullName>
    </submittedName>
</protein>
<keyword evidence="2" id="KW-0732">Signal</keyword>
<reference evidence="4" key="1">
    <citation type="submission" date="2023-07" db="EMBL/GenBank/DDBJ databases">
        <title>30 novel species of actinomycetes from the DSMZ collection.</title>
        <authorList>
            <person name="Nouioui I."/>
        </authorList>
    </citation>
    <scope>NUCLEOTIDE SEQUENCE [LARGE SCALE GENOMIC DNA]</scope>
    <source>
        <strain evidence="4">DSM 41635</strain>
    </source>
</reference>